<keyword evidence="3 6" id="KW-0812">Transmembrane</keyword>
<keyword evidence="4 6" id="KW-1133">Transmembrane helix</keyword>
<dbReference type="Pfam" id="PF12704">
    <property type="entry name" value="MacB_PCD"/>
    <property type="match status" value="2"/>
</dbReference>
<name>A0ABN6Z4F0_9BACE</name>
<feature type="transmembrane region" description="Helical" evidence="6">
    <location>
        <begin position="337"/>
        <end position="360"/>
    </location>
</feature>
<feature type="transmembrane region" description="Helical" evidence="6">
    <location>
        <begin position="286"/>
        <end position="308"/>
    </location>
</feature>
<evidence type="ECO:0000259" key="7">
    <source>
        <dbReference type="Pfam" id="PF02687"/>
    </source>
</evidence>
<feature type="domain" description="ABC3 transporter permease C-terminal" evidence="7">
    <location>
        <begin position="291"/>
        <end position="407"/>
    </location>
</feature>
<feature type="transmembrane region" description="Helical" evidence="6">
    <location>
        <begin position="21"/>
        <end position="43"/>
    </location>
</feature>
<feature type="domain" description="MacB-like periplasmic core" evidence="8">
    <location>
        <begin position="498"/>
        <end position="646"/>
    </location>
</feature>
<proteinExistence type="predicted"/>
<feature type="transmembrane region" description="Helical" evidence="6">
    <location>
        <begin position="426"/>
        <end position="450"/>
    </location>
</feature>
<keyword evidence="2" id="KW-1003">Cell membrane</keyword>
<feature type="domain" description="MacB-like periplasmic core" evidence="8">
    <location>
        <begin position="20"/>
        <end position="240"/>
    </location>
</feature>
<feature type="transmembrane region" description="Helical" evidence="6">
    <location>
        <begin position="380"/>
        <end position="405"/>
    </location>
</feature>
<feature type="domain" description="ABC3 transporter permease C-terminal" evidence="7">
    <location>
        <begin position="686"/>
        <end position="796"/>
    </location>
</feature>
<dbReference type="Pfam" id="PF02687">
    <property type="entry name" value="FtsX"/>
    <property type="match status" value="2"/>
</dbReference>
<feature type="transmembrane region" description="Helical" evidence="6">
    <location>
        <begin position="679"/>
        <end position="705"/>
    </location>
</feature>
<keyword evidence="5 6" id="KW-0472">Membrane</keyword>
<accession>A0ABN6Z4F0</accession>
<dbReference type="PANTHER" id="PTHR30572">
    <property type="entry name" value="MEMBRANE COMPONENT OF TRANSPORTER-RELATED"/>
    <property type="match status" value="1"/>
</dbReference>
<feature type="transmembrane region" description="Helical" evidence="6">
    <location>
        <begin position="735"/>
        <end position="757"/>
    </location>
</feature>
<evidence type="ECO:0000256" key="2">
    <source>
        <dbReference type="ARBA" id="ARBA00022475"/>
    </source>
</evidence>
<evidence type="ECO:0000256" key="4">
    <source>
        <dbReference type="ARBA" id="ARBA00022989"/>
    </source>
</evidence>
<dbReference type="InterPro" id="IPR025857">
    <property type="entry name" value="MacB_PCD"/>
</dbReference>
<dbReference type="InterPro" id="IPR050250">
    <property type="entry name" value="Macrolide_Exporter_MacB"/>
</dbReference>
<comment type="subcellular location">
    <subcellularLocation>
        <location evidence="1">Cell membrane</location>
        <topology evidence="1">Multi-pass membrane protein</topology>
    </subcellularLocation>
</comment>
<evidence type="ECO:0000256" key="5">
    <source>
        <dbReference type="ARBA" id="ARBA00023136"/>
    </source>
</evidence>
<dbReference type="RefSeq" id="WP_353329963.1">
    <property type="nucleotide sequence ID" value="NZ_AP028055.1"/>
</dbReference>
<dbReference type="Proteomes" id="UP001496674">
    <property type="component" value="Chromosome"/>
</dbReference>
<evidence type="ECO:0000256" key="1">
    <source>
        <dbReference type="ARBA" id="ARBA00004651"/>
    </source>
</evidence>
<evidence type="ECO:0000313" key="10">
    <source>
        <dbReference type="Proteomes" id="UP001496674"/>
    </source>
</evidence>
<evidence type="ECO:0000256" key="6">
    <source>
        <dbReference type="SAM" id="Phobius"/>
    </source>
</evidence>
<evidence type="ECO:0000256" key="3">
    <source>
        <dbReference type="ARBA" id="ARBA00022692"/>
    </source>
</evidence>
<dbReference type="EMBL" id="AP028055">
    <property type="protein sequence ID" value="BEG99427.1"/>
    <property type="molecule type" value="Genomic_DNA"/>
</dbReference>
<sequence>MIRNYCESALRNLMKRKRFSFINIFGLAIGIASALMILTYVAFEFSFDKFHKKSDRIYRVESTFHEGDVLTDHWASSSFGYGSAMKENLAGIEDYTRIGSLNQPEQIVKYGELCMRENQIAYADPGFFRLFDFELLKGDRRSCLSSPRQVVITERIAKKYFKEEDPIGKILLFTGSSEQLSCEVTGVMKEMPSNSHIHYNFLISYQSLPQYMQEFWYKHEAYTYVLLDSPQRKTEIEKQFPAMAEKFKTEEALRNKKWGVVLIPINDIHLNPQRGYEAETKGNRSAMIALIFAAAAILAIAWINYINLTVARSMERARELGVRRVIGAFRMQLITQFLFEALLINLLALLLALGIIEIILPYFNMLVGRSVSFIVWLTGYWWIVLFLAFAVGVFLSGYYPALVLLNRRPIALLKGRFLDSKAGERTRRVLVVLQYTASMILLCGTLIVFAQLSFMRSQSLGVDTENKLIIKFPGRTEGLETKLEAMKKEINNLPSINKVAFSGSVPGEEVATFLSNHRTADYSKQNRLYEMLTCDAGYIDTYGLKLLAGRGFSEDYGDDVDKLVVNETAARSLGFTSGQEAVGQLVTVECVNKPMQIIGVVKDYHQQALTKNYTPIMLMHKDKLKWLPQHYITIAMNPGNASESVAKIGEIWHRYFPDSSYDYFFLDDFFDHQYRQDKVFGVMIAAFTGLAIFISCLGLWVLVMFSCSTRVKEMGIRKVLGASHLNLFYQLGKKFFLLILIAVTIALPASWFIMQAWLNHYAFHTELRWWFFFLPVVLMLFISFVTVTFQVAKVVYSKPARSLRYE</sequence>
<evidence type="ECO:0000259" key="8">
    <source>
        <dbReference type="Pfam" id="PF12704"/>
    </source>
</evidence>
<feature type="transmembrane region" description="Helical" evidence="6">
    <location>
        <begin position="769"/>
        <end position="796"/>
    </location>
</feature>
<evidence type="ECO:0000313" key="9">
    <source>
        <dbReference type="EMBL" id="BEG99427.1"/>
    </source>
</evidence>
<dbReference type="InterPro" id="IPR003838">
    <property type="entry name" value="ABC3_permease_C"/>
</dbReference>
<protein>
    <submittedName>
        <fullName evidence="9">ABC transporter permease</fullName>
    </submittedName>
</protein>
<reference evidence="9 10" key="1">
    <citation type="submission" date="2023-04" db="EMBL/GenBank/DDBJ databases">
        <title>Draft genome sequence of acteroides sedimenti strain YN3PY1.</title>
        <authorList>
            <person name="Yoshida N."/>
        </authorList>
    </citation>
    <scope>NUCLEOTIDE SEQUENCE [LARGE SCALE GENOMIC DNA]</scope>
    <source>
        <strain evidence="9 10">YN3PY1</strain>
    </source>
</reference>
<dbReference type="PANTHER" id="PTHR30572:SF18">
    <property type="entry name" value="ABC-TYPE MACROLIDE FAMILY EXPORT SYSTEM PERMEASE COMPONENT 2"/>
    <property type="match status" value="1"/>
</dbReference>
<organism evidence="9 10">
    <name type="scientific">Bacteroides sedimenti</name>
    <dbReference type="NCBI Taxonomy" id="2136147"/>
    <lineage>
        <taxon>Bacteria</taxon>
        <taxon>Pseudomonadati</taxon>
        <taxon>Bacteroidota</taxon>
        <taxon>Bacteroidia</taxon>
        <taxon>Bacteroidales</taxon>
        <taxon>Bacteroidaceae</taxon>
        <taxon>Bacteroides</taxon>
    </lineage>
</organism>
<keyword evidence="10" id="KW-1185">Reference proteome</keyword>
<gene>
    <name evidence="9" type="ORF">BSYN_16920</name>
</gene>